<dbReference type="EMBL" id="ML210255">
    <property type="protein sequence ID" value="TFK21907.1"/>
    <property type="molecule type" value="Genomic_DNA"/>
</dbReference>
<dbReference type="AlphaFoldDB" id="A0A5C3KP74"/>
<dbReference type="Pfam" id="PF13181">
    <property type="entry name" value="TPR_8"/>
    <property type="match status" value="1"/>
</dbReference>
<protein>
    <submittedName>
        <fullName evidence="1">TPR-like protein</fullName>
    </submittedName>
</protein>
<dbReference type="Proteomes" id="UP000307440">
    <property type="component" value="Unassembled WGS sequence"/>
</dbReference>
<dbReference type="SMART" id="SM00028">
    <property type="entry name" value="TPR"/>
    <property type="match status" value="6"/>
</dbReference>
<evidence type="ECO:0000313" key="2">
    <source>
        <dbReference type="Proteomes" id="UP000307440"/>
    </source>
</evidence>
<evidence type="ECO:0000313" key="1">
    <source>
        <dbReference type="EMBL" id="TFK21907.1"/>
    </source>
</evidence>
<keyword evidence="2" id="KW-1185">Reference proteome</keyword>
<organism evidence="1 2">
    <name type="scientific">Coprinopsis marcescibilis</name>
    <name type="common">Agaric fungus</name>
    <name type="synonym">Psathyrella marcescibilis</name>
    <dbReference type="NCBI Taxonomy" id="230819"/>
    <lineage>
        <taxon>Eukaryota</taxon>
        <taxon>Fungi</taxon>
        <taxon>Dikarya</taxon>
        <taxon>Basidiomycota</taxon>
        <taxon>Agaricomycotina</taxon>
        <taxon>Agaricomycetes</taxon>
        <taxon>Agaricomycetidae</taxon>
        <taxon>Agaricales</taxon>
        <taxon>Agaricineae</taxon>
        <taxon>Psathyrellaceae</taxon>
        <taxon>Coprinopsis</taxon>
    </lineage>
</organism>
<dbReference type="Gene3D" id="1.25.40.10">
    <property type="entry name" value="Tetratricopeptide repeat domain"/>
    <property type="match status" value="4"/>
</dbReference>
<dbReference type="SUPFAM" id="SSF48452">
    <property type="entry name" value="TPR-like"/>
    <property type="match status" value="3"/>
</dbReference>
<sequence length="766" mass="87214">MRYRAVQESDYQLGPYAGPGPLEEFRAGACDGHCSTRLETKDEKPVGIGLEYNEGRRALVLYQHSTLTHNILVPNEFFPILTETIETFRQAAEKDSSNESKLSDVLNNYAVWLCRLGRNDDALRIGHEAVAARRHLVSAHSKSYEAHLASSLFNLARYFALLQRTDESISPLLEALAILRRQSDPAYQSLIADALHHYALYLHLLCKYEQALEPAHEAVAMWFRLAEQDQADSEYRLAWSLYRLSKCYWSLKQYDDAISVVQQSIELQRHVINNSSDSLPFQGLLARSLFHCARCLSDRNRNWYALEPGLEAMCIYRSLVQVAEAPEEYTRSYADSISRLAQDLSYCHRQPAIQLLERLLIYKSRRLSTKDPKTYEPTLGDCLFRQALSFSIFGYYSSAVEVLEQTIPLRRRCAKNDPTSYEPALAETLHQYALDLSRMGRSEDAIEPETEAVEIYRRLAEVDAPTYEVDLGWAYNNLSCYLSACNRHPEAIPYAESTCEIRRQISRRKPQDQLSHASLREAMENYAIYLSNVGRYKEAIELDKEGVDICRTLTAMNPDRFEPSLANTLYTLAFDLNCDDRDEEAVVPVKESIDIRRRLAAKDYYGYIEPLADALNQYAWSLTHCRGRVHESLEPAEECVSIQRKLLEEFPPTADRIRNLANSLDTAAHSLSLLERCEEALPLIEEAIGLYPQMISGGNVEAFDHVGSALHQTYGKVLRKMGRDADALGPLREAVKIYRRLVDASHSGRYDARLEECVGLLEGLAN</sequence>
<proteinExistence type="predicted"/>
<dbReference type="PANTHER" id="PTHR19959">
    <property type="entry name" value="KINESIN LIGHT CHAIN"/>
    <property type="match status" value="1"/>
</dbReference>
<dbReference type="STRING" id="230819.A0A5C3KP74"/>
<dbReference type="OrthoDB" id="3038309at2759"/>
<gene>
    <name evidence="1" type="ORF">FA15DRAFT_672119</name>
</gene>
<dbReference type="InterPro" id="IPR011990">
    <property type="entry name" value="TPR-like_helical_dom_sf"/>
</dbReference>
<reference evidence="1 2" key="1">
    <citation type="journal article" date="2019" name="Nat. Ecol. Evol.">
        <title>Megaphylogeny resolves global patterns of mushroom evolution.</title>
        <authorList>
            <person name="Varga T."/>
            <person name="Krizsan K."/>
            <person name="Foldi C."/>
            <person name="Dima B."/>
            <person name="Sanchez-Garcia M."/>
            <person name="Sanchez-Ramirez S."/>
            <person name="Szollosi G.J."/>
            <person name="Szarkandi J.G."/>
            <person name="Papp V."/>
            <person name="Albert L."/>
            <person name="Andreopoulos W."/>
            <person name="Angelini C."/>
            <person name="Antonin V."/>
            <person name="Barry K.W."/>
            <person name="Bougher N.L."/>
            <person name="Buchanan P."/>
            <person name="Buyck B."/>
            <person name="Bense V."/>
            <person name="Catcheside P."/>
            <person name="Chovatia M."/>
            <person name="Cooper J."/>
            <person name="Damon W."/>
            <person name="Desjardin D."/>
            <person name="Finy P."/>
            <person name="Geml J."/>
            <person name="Haridas S."/>
            <person name="Hughes K."/>
            <person name="Justo A."/>
            <person name="Karasinski D."/>
            <person name="Kautmanova I."/>
            <person name="Kiss B."/>
            <person name="Kocsube S."/>
            <person name="Kotiranta H."/>
            <person name="LaButti K.M."/>
            <person name="Lechner B.E."/>
            <person name="Liimatainen K."/>
            <person name="Lipzen A."/>
            <person name="Lukacs Z."/>
            <person name="Mihaltcheva S."/>
            <person name="Morgado L.N."/>
            <person name="Niskanen T."/>
            <person name="Noordeloos M.E."/>
            <person name="Ohm R.A."/>
            <person name="Ortiz-Santana B."/>
            <person name="Ovrebo C."/>
            <person name="Racz N."/>
            <person name="Riley R."/>
            <person name="Savchenko A."/>
            <person name="Shiryaev A."/>
            <person name="Soop K."/>
            <person name="Spirin V."/>
            <person name="Szebenyi C."/>
            <person name="Tomsovsky M."/>
            <person name="Tulloss R.E."/>
            <person name="Uehling J."/>
            <person name="Grigoriev I.V."/>
            <person name="Vagvolgyi C."/>
            <person name="Papp T."/>
            <person name="Martin F.M."/>
            <person name="Miettinen O."/>
            <person name="Hibbett D.S."/>
            <person name="Nagy L.G."/>
        </authorList>
    </citation>
    <scope>NUCLEOTIDE SEQUENCE [LARGE SCALE GENOMIC DNA]</scope>
    <source>
        <strain evidence="1 2">CBS 121175</strain>
    </source>
</reference>
<dbReference type="PANTHER" id="PTHR19959:SF119">
    <property type="entry name" value="FUNGAL LIPASE-LIKE DOMAIN-CONTAINING PROTEIN"/>
    <property type="match status" value="1"/>
</dbReference>
<accession>A0A5C3KP74</accession>
<dbReference type="Pfam" id="PF13374">
    <property type="entry name" value="TPR_10"/>
    <property type="match status" value="3"/>
</dbReference>
<dbReference type="InterPro" id="IPR019734">
    <property type="entry name" value="TPR_rpt"/>
</dbReference>
<name>A0A5C3KP74_COPMA</name>